<accession>A0A1I2F6G9</accession>
<gene>
    <name evidence="3" type="ORF">SAMN04488523_11479</name>
</gene>
<evidence type="ECO:0000313" key="3">
    <source>
        <dbReference type="EMBL" id="SFF00110.1"/>
    </source>
</evidence>
<dbReference type="PANTHER" id="PTHR43658:SF8">
    <property type="entry name" value="17-BETA-HYDROXYSTEROID DEHYDROGENASE 14-RELATED"/>
    <property type="match status" value="1"/>
</dbReference>
<evidence type="ECO:0000256" key="2">
    <source>
        <dbReference type="RuleBase" id="RU000363"/>
    </source>
</evidence>
<dbReference type="PRINTS" id="PR00081">
    <property type="entry name" value="GDHRDH"/>
</dbReference>
<keyword evidence="1" id="KW-0560">Oxidoreductase</keyword>
<protein>
    <submittedName>
        <fullName evidence="3">NAD(P)-dependent dehydrogenase, short-chain alcohol dehydrogenase family</fullName>
    </submittedName>
</protein>
<evidence type="ECO:0000256" key="1">
    <source>
        <dbReference type="ARBA" id="ARBA00023002"/>
    </source>
</evidence>
<dbReference type="PRINTS" id="PR00080">
    <property type="entry name" value="SDRFAMILY"/>
</dbReference>
<dbReference type="Pfam" id="PF00106">
    <property type="entry name" value="adh_short"/>
    <property type="match status" value="1"/>
</dbReference>
<dbReference type="Gene3D" id="3.40.50.720">
    <property type="entry name" value="NAD(P)-binding Rossmann-like Domain"/>
    <property type="match status" value="1"/>
</dbReference>
<dbReference type="PANTHER" id="PTHR43658">
    <property type="entry name" value="SHORT-CHAIN DEHYDROGENASE/REDUCTASE"/>
    <property type="match status" value="1"/>
</dbReference>
<dbReference type="SUPFAM" id="SSF51735">
    <property type="entry name" value="NAD(P)-binding Rossmann-fold domains"/>
    <property type="match status" value="1"/>
</dbReference>
<dbReference type="EMBL" id="FOMW01000014">
    <property type="protein sequence ID" value="SFF00110.1"/>
    <property type="molecule type" value="Genomic_DNA"/>
</dbReference>
<dbReference type="STRING" id="74348.SAMN04488523_11479"/>
<organism evidence="3 4">
    <name type="scientific">Sulfitobacter brevis</name>
    <dbReference type="NCBI Taxonomy" id="74348"/>
    <lineage>
        <taxon>Bacteria</taxon>
        <taxon>Pseudomonadati</taxon>
        <taxon>Pseudomonadota</taxon>
        <taxon>Alphaproteobacteria</taxon>
        <taxon>Rhodobacterales</taxon>
        <taxon>Roseobacteraceae</taxon>
        <taxon>Sulfitobacter</taxon>
    </lineage>
</organism>
<name>A0A1I2F6G9_9RHOB</name>
<comment type="similarity">
    <text evidence="2">Belongs to the short-chain dehydrogenases/reductases (SDR) family.</text>
</comment>
<sequence length="250" mass="25620">MRDFAGHAALVTGGASGLGLATAQALAQVGVRVAALDLQPGSPSPGILPVACNVADEASVIAALDTAETAHGVARIVVNCAGIPGSMRLVGRDGPVDMTRFAQVIDVNLLGTVSVMSKAAARMMALAPLDPDEARGVIVNTASITAYEGQIGQGAYVAAKGAIAAMTIQAAREFAAKGVRVLAIAPGLFHTPMAADVPPEMVEAITNDAIFPRRFGAPEDFADLCLSMIRNPMLNGEVIRLDAGVRLRAR</sequence>
<dbReference type="InterPro" id="IPR002347">
    <property type="entry name" value="SDR_fam"/>
</dbReference>
<dbReference type="InterPro" id="IPR020904">
    <property type="entry name" value="Sc_DH/Rdtase_CS"/>
</dbReference>
<dbReference type="InterPro" id="IPR036291">
    <property type="entry name" value="NAD(P)-bd_dom_sf"/>
</dbReference>
<reference evidence="3 4" key="1">
    <citation type="submission" date="2016-10" db="EMBL/GenBank/DDBJ databases">
        <authorList>
            <person name="de Groot N.N."/>
        </authorList>
    </citation>
    <scope>NUCLEOTIDE SEQUENCE [LARGE SCALE GENOMIC DNA]</scope>
    <source>
        <strain evidence="3 4">DSM 11443</strain>
    </source>
</reference>
<proteinExistence type="inferred from homology"/>
<keyword evidence="4" id="KW-1185">Reference proteome</keyword>
<dbReference type="GO" id="GO:0016491">
    <property type="term" value="F:oxidoreductase activity"/>
    <property type="evidence" value="ECO:0007669"/>
    <property type="project" value="UniProtKB-KW"/>
</dbReference>
<dbReference type="PROSITE" id="PS00061">
    <property type="entry name" value="ADH_SHORT"/>
    <property type="match status" value="1"/>
</dbReference>
<dbReference type="RefSeq" id="WP_093925038.1">
    <property type="nucleotide sequence ID" value="NZ_FOMW01000014.1"/>
</dbReference>
<dbReference type="OrthoDB" id="9795647at2"/>
<evidence type="ECO:0000313" key="4">
    <source>
        <dbReference type="Proteomes" id="UP000198977"/>
    </source>
</evidence>
<dbReference type="AlphaFoldDB" id="A0A1I2F6G9"/>
<dbReference type="Proteomes" id="UP000198977">
    <property type="component" value="Unassembled WGS sequence"/>
</dbReference>